<evidence type="ECO:0000313" key="4">
    <source>
        <dbReference type="EMBL" id="KDO79715.1"/>
    </source>
</evidence>
<organism evidence="4 5">
    <name type="scientific">Citrus sinensis</name>
    <name type="common">Sweet orange</name>
    <name type="synonym">Citrus aurantium var. sinensis</name>
    <dbReference type="NCBI Taxonomy" id="2711"/>
    <lineage>
        <taxon>Eukaryota</taxon>
        <taxon>Viridiplantae</taxon>
        <taxon>Streptophyta</taxon>
        <taxon>Embryophyta</taxon>
        <taxon>Tracheophyta</taxon>
        <taxon>Spermatophyta</taxon>
        <taxon>Magnoliopsida</taxon>
        <taxon>eudicotyledons</taxon>
        <taxon>Gunneridae</taxon>
        <taxon>Pentapetalae</taxon>
        <taxon>rosids</taxon>
        <taxon>malvids</taxon>
        <taxon>Sapindales</taxon>
        <taxon>Rutaceae</taxon>
        <taxon>Aurantioideae</taxon>
        <taxon>Citrus</taxon>
    </lineage>
</organism>
<accession>A0A067GM35</accession>
<protein>
    <recommendedName>
        <fullName evidence="6">Pentacotripeptide-repeat region of PRORP domain-containing protein</fullName>
    </recommendedName>
</protein>
<dbReference type="SMR" id="A0A067GM35"/>
<dbReference type="InterPro" id="IPR002885">
    <property type="entry name" value="PPR_rpt"/>
</dbReference>
<dbReference type="Pfam" id="PF13041">
    <property type="entry name" value="PPR_2"/>
    <property type="match status" value="1"/>
</dbReference>
<reference evidence="4 5" key="1">
    <citation type="submission" date="2014-04" db="EMBL/GenBank/DDBJ databases">
        <authorList>
            <consortium name="International Citrus Genome Consortium"/>
            <person name="Gmitter F."/>
            <person name="Chen C."/>
            <person name="Farmerie W."/>
            <person name="Harkins T."/>
            <person name="Desany B."/>
            <person name="Mohiuddin M."/>
            <person name="Kodira C."/>
            <person name="Borodovsky M."/>
            <person name="Lomsadze A."/>
            <person name="Burns P."/>
            <person name="Jenkins J."/>
            <person name="Prochnik S."/>
            <person name="Shu S."/>
            <person name="Chapman J."/>
            <person name="Pitluck S."/>
            <person name="Schmutz J."/>
            <person name="Rokhsar D."/>
        </authorList>
    </citation>
    <scope>NUCLEOTIDE SEQUENCE</scope>
</reference>
<keyword evidence="2" id="KW-0677">Repeat</keyword>
<dbReference type="Proteomes" id="UP000027120">
    <property type="component" value="Unassembled WGS sequence"/>
</dbReference>
<dbReference type="GO" id="GO:0003723">
    <property type="term" value="F:RNA binding"/>
    <property type="evidence" value="ECO:0000318"/>
    <property type="project" value="GO_Central"/>
</dbReference>
<evidence type="ECO:0000313" key="5">
    <source>
        <dbReference type="Proteomes" id="UP000027120"/>
    </source>
</evidence>
<dbReference type="GO" id="GO:0003729">
    <property type="term" value="F:mRNA binding"/>
    <property type="evidence" value="ECO:0007669"/>
    <property type="project" value="InterPro"/>
</dbReference>
<dbReference type="AlphaFoldDB" id="A0A067GM35"/>
<dbReference type="PROSITE" id="PS51375">
    <property type="entry name" value="PPR"/>
    <property type="match status" value="1"/>
</dbReference>
<evidence type="ECO:0000256" key="1">
    <source>
        <dbReference type="ARBA" id="ARBA00007626"/>
    </source>
</evidence>
<evidence type="ECO:0000256" key="2">
    <source>
        <dbReference type="ARBA" id="ARBA00022737"/>
    </source>
</evidence>
<dbReference type="EMBL" id="KK784877">
    <property type="protein sequence ID" value="KDO79715.1"/>
    <property type="molecule type" value="Genomic_DNA"/>
</dbReference>
<proteinExistence type="inferred from homology"/>
<gene>
    <name evidence="4" type="ORF">CISIN_1g014502mg</name>
</gene>
<sequence>MALACRVLSVAKSSRYLLMPLRFDRLLCNTNTNSTSVSSSNPLISRLLQVPVSQIKTTLDSVDIFAFNSSQFSWDALITSLQSSSPKKAQLVLEWRLDKMLKGNESCLDEYACLIALSGKVQNVPFAMHVFTSMEAQGIKPDSAVFNSLICACLCSGDVVTALSLFEIMVSSEEYKPNSKTYDAFISGFSSLGNVDAMNKWYAANIAAGFSVNVQTYESLIHGSLKARDFDSVDRFYEEMMSLGIIPSIPILEKVLEGLCARRKLDRVKSFLKFLLGGGWKINENMAQKLVKCYCELGRVDELEEQLETLTKCNQSPEVLLHFFSGIIRLYALSDRLDDVEYSVGRMGKQGLSFKSAEDVEMVICSYFRCAAYDRLDLFLDHIKGSYKLRRATYDFLVAGYRRAGLSGKLDSVINEMKFAEYM</sequence>
<dbReference type="InterPro" id="IPR011990">
    <property type="entry name" value="TPR-like_helical_dom_sf"/>
</dbReference>
<dbReference type="eggNOG" id="KOG4197">
    <property type="taxonomic scope" value="Eukaryota"/>
</dbReference>
<dbReference type="Pfam" id="PF13812">
    <property type="entry name" value="PPR_3"/>
    <property type="match status" value="1"/>
</dbReference>
<evidence type="ECO:0008006" key="6">
    <source>
        <dbReference type="Google" id="ProtNLM"/>
    </source>
</evidence>
<dbReference type="PaxDb" id="2711-XP_006476143.1"/>
<dbReference type="InterPro" id="IPR044179">
    <property type="entry name" value="PPR5-like"/>
</dbReference>
<dbReference type="PANTHER" id="PTHR47874:SF4">
    <property type="entry name" value="EXPRESSED PROTEIN"/>
    <property type="match status" value="1"/>
</dbReference>
<keyword evidence="5" id="KW-1185">Reference proteome</keyword>
<dbReference type="Gene3D" id="1.25.40.10">
    <property type="entry name" value="Tetratricopeptide repeat domain"/>
    <property type="match status" value="2"/>
</dbReference>
<comment type="similarity">
    <text evidence="1">Belongs to the PPR family. P subfamily.</text>
</comment>
<dbReference type="PANTHER" id="PTHR47874">
    <property type="entry name" value="EXPRESSED PROTEIN"/>
    <property type="match status" value="1"/>
</dbReference>
<name>A0A067GM35_CITSI</name>
<dbReference type="NCBIfam" id="TIGR00756">
    <property type="entry name" value="PPR"/>
    <property type="match status" value="2"/>
</dbReference>
<feature type="repeat" description="PPR" evidence="3">
    <location>
        <begin position="213"/>
        <end position="247"/>
    </location>
</feature>
<evidence type="ECO:0000256" key="3">
    <source>
        <dbReference type="PROSITE-ProRule" id="PRU00708"/>
    </source>
</evidence>